<dbReference type="Proteomes" id="UP000694388">
    <property type="component" value="Unplaced"/>
</dbReference>
<sequence length="456" mass="52045">MHPRVLMECLFQCDQISYSLVPVTGWSNLEAAFQQHREQFSLFLFLNCGVTGDLVDNLRPDHHHRFFVVDSRRPIHLVNAFATQVREKTLRDDIQLPDYDEIFREDEEQWDGGEEVMDEDEQKEKETTDEVRTHSALLLFELAWTLSKDSNEMLWWAKKIPQGKYVSDIAWLQRHVSRLNHRQEEGAGGSHSHDSLRLAFTYELSLSLYQHWSLLDSLTHSLPTWAGLKLWSLAGQRRLQGLLADTGIPLREARQTFSAMDLELKTNLQQLFDKTLNFQGKCLLSGSFDLGVFTTNCGEDYFIFLTVCFLSLWDFLCRGGVAKLMEGIERAKLWLECVHRVVASCIATAQLTSLGPFLFCTLSQGMPDVGVFCHPDRLRVLSLHLLHSHVHSTKNRRSRQLPLLVSVPLEKLISSSLCCSFFGRAFEKAAETTASHIICDNFNSAGKVSLIGKKNI</sequence>
<dbReference type="GO" id="GO:0006270">
    <property type="term" value="P:DNA replication initiation"/>
    <property type="evidence" value="ECO:0007669"/>
    <property type="project" value="InterPro"/>
</dbReference>
<protein>
    <submittedName>
        <fullName evidence="6">Cell division cycle 45</fullName>
    </submittedName>
</protein>
<name>A0A8C4NF56_EPTBU</name>
<reference evidence="6" key="2">
    <citation type="submission" date="2025-09" db="UniProtKB">
        <authorList>
            <consortium name="Ensembl"/>
        </authorList>
    </citation>
    <scope>IDENTIFICATION</scope>
</reference>
<keyword evidence="5" id="KW-0131">Cell cycle</keyword>
<comment type="subcellular location">
    <subcellularLocation>
        <location evidence="1">Nucleus</location>
    </subcellularLocation>
</comment>
<evidence type="ECO:0000313" key="6">
    <source>
        <dbReference type="Ensembl" id="ENSEBUP00000005841.1"/>
    </source>
</evidence>
<dbReference type="InterPro" id="IPR003874">
    <property type="entry name" value="CDC45"/>
</dbReference>
<evidence type="ECO:0000256" key="2">
    <source>
        <dbReference type="ARBA" id="ARBA00010727"/>
    </source>
</evidence>
<dbReference type="AlphaFoldDB" id="A0A8C4NF56"/>
<dbReference type="GO" id="GO:1902977">
    <property type="term" value="P:mitotic DNA replication preinitiation complex assembly"/>
    <property type="evidence" value="ECO:0007669"/>
    <property type="project" value="TreeGrafter"/>
</dbReference>
<dbReference type="Pfam" id="PF02724">
    <property type="entry name" value="CDC45"/>
    <property type="match status" value="3"/>
</dbReference>
<keyword evidence="4" id="KW-0539">Nucleus</keyword>
<dbReference type="GeneTree" id="ENSGT00390000009662"/>
<dbReference type="PANTHER" id="PTHR10507">
    <property type="entry name" value="CDC45-RELATED PROTEIN"/>
    <property type="match status" value="1"/>
</dbReference>
<proteinExistence type="inferred from homology"/>
<reference evidence="6" key="1">
    <citation type="submission" date="2025-08" db="UniProtKB">
        <authorList>
            <consortium name="Ensembl"/>
        </authorList>
    </citation>
    <scope>IDENTIFICATION</scope>
</reference>
<evidence type="ECO:0000313" key="7">
    <source>
        <dbReference type="Proteomes" id="UP000694388"/>
    </source>
</evidence>
<evidence type="ECO:0000256" key="5">
    <source>
        <dbReference type="ARBA" id="ARBA00023306"/>
    </source>
</evidence>
<organism evidence="6 7">
    <name type="scientific">Eptatretus burgeri</name>
    <name type="common">Inshore hagfish</name>
    <dbReference type="NCBI Taxonomy" id="7764"/>
    <lineage>
        <taxon>Eukaryota</taxon>
        <taxon>Metazoa</taxon>
        <taxon>Chordata</taxon>
        <taxon>Craniata</taxon>
        <taxon>Vertebrata</taxon>
        <taxon>Cyclostomata</taxon>
        <taxon>Myxini</taxon>
        <taxon>Myxiniformes</taxon>
        <taxon>Myxinidae</taxon>
        <taxon>Eptatretinae</taxon>
        <taxon>Eptatretus</taxon>
    </lineage>
</organism>
<dbReference type="Ensembl" id="ENSEBUT00000006287.1">
    <property type="protein sequence ID" value="ENSEBUP00000005841.1"/>
    <property type="gene ID" value="ENSEBUG00000003894.1"/>
</dbReference>
<comment type="similarity">
    <text evidence="2">Belongs to the CDC45 family.</text>
</comment>
<evidence type="ECO:0000256" key="4">
    <source>
        <dbReference type="ARBA" id="ARBA00023242"/>
    </source>
</evidence>
<dbReference type="GO" id="GO:0003697">
    <property type="term" value="F:single-stranded DNA binding"/>
    <property type="evidence" value="ECO:0007669"/>
    <property type="project" value="TreeGrafter"/>
</dbReference>
<keyword evidence="3" id="KW-0235">DNA replication</keyword>
<dbReference type="GO" id="GO:0003682">
    <property type="term" value="F:chromatin binding"/>
    <property type="evidence" value="ECO:0007669"/>
    <property type="project" value="TreeGrafter"/>
</dbReference>
<evidence type="ECO:0000256" key="3">
    <source>
        <dbReference type="ARBA" id="ARBA00022705"/>
    </source>
</evidence>
<keyword evidence="7" id="KW-1185">Reference proteome</keyword>
<dbReference type="OMA" id="ICAKSRI"/>
<dbReference type="GO" id="GO:0031261">
    <property type="term" value="C:DNA replication preinitiation complex"/>
    <property type="evidence" value="ECO:0007669"/>
    <property type="project" value="TreeGrafter"/>
</dbReference>
<dbReference type="PANTHER" id="PTHR10507:SF0">
    <property type="entry name" value="CELL DIVISION CONTROL PROTEIN 45 HOMOLOG"/>
    <property type="match status" value="1"/>
</dbReference>
<dbReference type="GO" id="GO:0000727">
    <property type="term" value="P:double-strand break repair via break-induced replication"/>
    <property type="evidence" value="ECO:0007669"/>
    <property type="project" value="TreeGrafter"/>
</dbReference>
<accession>A0A8C4NF56</accession>
<dbReference type="GO" id="GO:0003688">
    <property type="term" value="F:DNA replication origin binding"/>
    <property type="evidence" value="ECO:0007669"/>
    <property type="project" value="TreeGrafter"/>
</dbReference>
<evidence type="ECO:0000256" key="1">
    <source>
        <dbReference type="ARBA" id="ARBA00004123"/>
    </source>
</evidence>